<dbReference type="AlphaFoldDB" id="A0A1Y2AGV7"/>
<dbReference type="EMBL" id="MCOG01000260">
    <property type="protein sequence ID" value="ORY21712.1"/>
    <property type="molecule type" value="Genomic_DNA"/>
</dbReference>
<accession>A0A1Y2AGV7</accession>
<proteinExistence type="predicted"/>
<evidence type="ECO:0000313" key="2">
    <source>
        <dbReference type="Proteomes" id="UP000193920"/>
    </source>
</evidence>
<name>A0A1Y2AGV7_9FUNG</name>
<sequence length="106" mass="12447">MDIYQIDNACVNLYTFPEQDKRVEAEKYLKMLFPTFNDSSTSENEINSPSTDGGPFETIQKCHSVLEQTESAYTQLYIINLLQELTIHWQIYDVEQKINMSMKFIH</sequence>
<protein>
    <submittedName>
        <fullName evidence="1">Uncharacterized protein</fullName>
    </submittedName>
</protein>
<organism evidence="1 2">
    <name type="scientific">Neocallimastix californiae</name>
    <dbReference type="NCBI Taxonomy" id="1754190"/>
    <lineage>
        <taxon>Eukaryota</taxon>
        <taxon>Fungi</taxon>
        <taxon>Fungi incertae sedis</taxon>
        <taxon>Chytridiomycota</taxon>
        <taxon>Chytridiomycota incertae sedis</taxon>
        <taxon>Neocallimastigomycetes</taxon>
        <taxon>Neocallimastigales</taxon>
        <taxon>Neocallimastigaceae</taxon>
        <taxon>Neocallimastix</taxon>
    </lineage>
</organism>
<reference evidence="1" key="1">
    <citation type="submission" date="2016-08" db="EMBL/GenBank/DDBJ databases">
        <title>A Parts List for Fungal Cellulosomes Revealed by Comparative Genomics.</title>
        <authorList>
            <consortium name="DOE Joint Genome Institute"/>
            <person name="Haitjema C.H."/>
            <person name="Gilmore S.P."/>
            <person name="Henske J.K."/>
            <person name="Solomon K.V."/>
            <person name="De Groot R."/>
            <person name="Kuo A."/>
            <person name="Mondo S.J."/>
            <person name="Salamov A.A."/>
            <person name="Labutti K."/>
            <person name="Zhao Z."/>
            <person name="Chiniquy J."/>
            <person name="Barry K."/>
            <person name="Brewer H.M."/>
            <person name="Purvine S.O."/>
            <person name="Wright A.T."/>
            <person name="Boxma B."/>
            <person name="Van Alen T."/>
            <person name="Hackstein J.H."/>
            <person name="Baker S.E."/>
            <person name="Grigoriev I.V."/>
            <person name="O'Malley M.A."/>
        </authorList>
    </citation>
    <scope>NUCLEOTIDE SEQUENCE [LARGE SCALE GENOMIC DNA]</scope>
    <source>
        <strain evidence="1">G1</strain>
    </source>
</reference>
<dbReference type="Proteomes" id="UP000193920">
    <property type="component" value="Unassembled WGS sequence"/>
</dbReference>
<evidence type="ECO:0000313" key="1">
    <source>
        <dbReference type="EMBL" id="ORY21712.1"/>
    </source>
</evidence>
<comment type="caution">
    <text evidence="1">The sequence shown here is derived from an EMBL/GenBank/DDBJ whole genome shotgun (WGS) entry which is preliminary data.</text>
</comment>
<gene>
    <name evidence="1" type="ORF">LY90DRAFT_515933</name>
</gene>
<keyword evidence="2" id="KW-1185">Reference proteome</keyword>